<organism evidence="3 4">
    <name type="scientific">Armillaria ostoyae</name>
    <name type="common">Armillaria root rot fungus</name>
    <dbReference type="NCBI Taxonomy" id="47428"/>
    <lineage>
        <taxon>Eukaryota</taxon>
        <taxon>Fungi</taxon>
        <taxon>Dikarya</taxon>
        <taxon>Basidiomycota</taxon>
        <taxon>Agaricomycotina</taxon>
        <taxon>Agaricomycetes</taxon>
        <taxon>Agaricomycetidae</taxon>
        <taxon>Agaricales</taxon>
        <taxon>Marasmiineae</taxon>
        <taxon>Physalacriaceae</taxon>
        <taxon>Armillaria</taxon>
    </lineage>
</organism>
<gene>
    <name evidence="3" type="ORF">ARMOST_17310</name>
</gene>
<evidence type="ECO:0000313" key="4">
    <source>
        <dbReference type="Proteomes" id="UP000219338"/>
    </source>
</evidence>
<sequence>MLNFRHAHRLIRTLTCKWRVSLQHSGLGTDDDTSSIHALSSTQSSPGPADRIEIARSFQPQVSYIILYVPVLGVLIVSVSQTELLNPCAKINEFILNTHLHVNVAITHSDGWSSTLSQGDDSDVLLRVVSDYMVIVRNVREPRVTASKYQILGGPGEASQHQSIDYAILPRVVFFMSDGHVGIIMTFVAIALPLAVYCAGLLLWRILRHSMLRKQTCVLDLKQLGLSRNDNQKIHGTAVICGGSFAGLFAARVCHDHFDEVVIVEPEAWANDPEAKCQDAWNQAKPRSRVMQYKSLQGGLIVSLNRFKGLTS</sequence>
<evidence type="ECO:0000256" key="1">
    <source>
        <dbReference type="SAM" id="MobiDB-lite"/>
    </source>
</evidence>
<proteinExistence type="predicted"/>
<feature type="transmembrane region" description="Helical" evidence="2">
    <location>
        <begin position="181"/>
        <end position="204"/>
    </location>
</feature>
<dbReference type="AlphaFoldDB" id="A0A284RYM8"/>
<dbReference type="EMBL" id="FUEG01000021">
    <property type="protein sequence ID" value="SJL13861.1"/>
    <property type="molecule type" value="Genomic_DNA"/>
</dbReference>
<keyword evidence="4" id="KW-1185">Reference proteome</keyword>
<protein>
    <submittedName>
        <fullName evidence="3">Uncharacterized protein</fullName>
    </submittedName>
</protein>
<reference evidence="4" key="1">
    <citation type="journal article" date="2017" name="Nat. Ecol. Evol.">
        <title>Genome expansion and lineage-specific genetic innovations in the forest pathogenic fungi Armillaria.</title>
        <authorList>
            <person name="Sipos G."/>
            <person name="Prasanna A.N."/>
            <person name="Walter M.C."/>
            <person name="O'Connor E."/>
            <person name="Balint B."/>
            <person name="Krizsan K."/>
            <person name="Kiss B."/>
            <person name="Hess J."/>
            <person name="Varga T."/>
            <person name="Slot J."/>
            <person name="Riley R."/>
            <person name="Boka B."/>
            <person name="Rigling D."/>
            <person name="Barry K."/>
            <person name="Lee J."/>
            <person name="Mihaltcheva S."/>
            <person name="LaButti K."/>
            <person name="Lipzen A."/>
            <person name="Waldron R."/>
            <person name="Moloney N.M."/>
            <person name="Sperisen C."/>
            <person name="Kredics L."/>
            <person name="Vagvoelgyi C."/>
            <person name="Patrignani A."/>
            <person name="Fitzpatrick D."/>
            <person name="Nagy I."/>
            <person name="Doyle S."/>
            <person name="Anderson J.B."/>
            <person name="Grigoriev I.V."/>
            <person name="Gueldener U."/>
            <person name="Muensterkoetter M."/>
            <person name="Nagy L.G."/>
        </authorList>
    </citation>
    <scope>NUCLEOTIDE SEQUENCE [LARGE SCALE GENOMIC DNA]</scope>
    <source>
        <strain evidence="4">C18/9</strain>
    </source>
</reference>
<evidence type="ECO:0000313" key="3">
    <source>
        <dbReference type="EMBL" id="SJL13861.1"/>
    </source>
</evidence>
<keyword evidence="2" id="KW-0472">Membrane</keyword>
<accession>A0A284RYM8</accession>
<name>A0A284RYM8_ARMOS</name>
<feature type="compositionally biased region" description="Polar residues" evidence="1">
    <location>
        <begin position="35"/>
        <end position="46"/>
    </location>
</feature>
<keyword evidence="2" id="KW-1133">Transmembrane helix</keyword>
<keyword evidence="2" id="KW-0812">Transmembrane</keyword>
<dbReference type="Proteomes" id="UP000219338">
    <property type="component" value="Unassembled WGS sequence"/>
</dbReference>
<feature type="region of interest" description="Disordered" evidence="1">
    <location>
        <begin position="27"/>
        <end position="48"/>
    </location>
</feature>
<dbReference type="OrthoDB" id="3038299at2759"/>
<evidence type="ECO:0000256" key="2">
    <source>
        <dbReference type="SAM" id="Phobius"/>
    </source>
</evidence>
<feature type="transmembrane region" description="Helical" evidence="2">
    <location>
        <begin position="62"/>
        <end position="80"/>
    </location>
</feature>